<evidence type="ECO:0008006" key="3">
    <source>
        <dbReference type="Google" id="ProtNLM"/>
    </source>
</evidence>
<organism evidence="1 2">
    <name type="scientific">Burkholderia glumae</name>
    <name type="common">Pseudomonas glumae</name>
    <dbReference type="NCBI Taxonomy" id="337"/>
    <lineage>
        <taxon>Bacteria</taxon>
        <taxon>Pseudomonadati</taxon>
        <taxon>Pseudomonadota</taxon>
        <taxon>Betaproteobacteria</taxon>
        <taxon>Burkholderiales</taxon>
        <taxon>Burkholderiaceae</taxon>
        <taxon>Burkholderia</taxon>
    </lineage>
</organism>
<proteinExistence type="predicted"/>
<evidence type="ECO:0000313" key="1">
    <source>
        <dbReference type="EMBL" id="USS44668.1"/>
    </source>
</evidence>
<evidence type="ECO:0000313" key="2">
    <source>
        <dbReference type="Proteomes" id="UP001056386"/>
    </source>
</evidence>
<dbReference type="Proteomes" id="UP001056386">
    <property type="component" value="Chromosome 1"/>
</dbReference>
<name>A0ABY5BDS7_BURGL</name>
<reference evidence="1" key="1">
    <citation type="submission" date="2022-06" db="EMBL/GenBank/DDBJ databases">
        <title>Draft genome sequence of Burkholderia glumae strain GR20004 isolated from rice panicle showing bacterial panicle blight.</title>
        <authorList>
            <person name="Choi S.Y."/>
            <person name="Lee Y.H."/>
        </authorList>
    </citation>
    <scope>NUCLEOTIDE SEQUENCE</scope>
    <source>
        <strain evidence="1">GR20004</strain>
    </source>
</reference>
<sequence length="81" mass="9208">MTTAQFHYRGYDVTIDAIEREADGVGPKVVVGMLIVRTRDGEVLFREDPIRMLPAGVVITTQLAIEYRTDESRRRIDSALR</sequence>
<keyword evidence="2" id="KW-1185">Reference proteome</keyword>
<gene>
    <name evidence="1" type="ORF">NFI99_23870</name>
</gene>
<accession>A0ABY5BDS7</accession>
<dbReference type="EMBL" id="CP099587">
    <property type="protein sequence ID" value="USS44668.1"/>
    <property type="molecule type" value="Genomic_DNA"/>
</dbReference>
<dbReference type="RefSeq" id="WP_039200845.1">
    <property type="nucleotide sequence ID" value="NZ_CP099587.1"/>
</dbReference>
<protein>
    <recommendedName>
        <fullName evidence="3">Hydrogenase maturation factor</fullName>
    </recommendedName>
</protein>